<dbReference type="InterPro" id="IPR000889">
    <property type="entry name" value="Glutathione_peroxidase"/>
</dbReference>
<proteinExistence type="inferred from homology"/>
<evidence type="ECO:0000256" key="5">
    <source>
        <dbReference type="RuleBase" id="RU000499"/>
    </source>
</evidence>
<dbReference type="SUPFAM" id="SSF52833">
    <property type="entry name" value="Thioredoxin-like"/>
    <property type="match status" value="1"/>
</dbReference>
<evidence type="ECO:0000256" key="1">
    <source>
        <dbReference type="ARBA" id="ARBA00006926"/>
    </source>
</evidence>
<dbReference type="RefSeq" id="WP_116074952.1">
    <property type="nucleotide sequence ID" value="NZ_BONB01000016.1"/>
</dbReference>
<sequence length="161" mass="17028">MTVLDTDIDSLAGGPADLKQYAGSTVLVVNVASKCGLTPQYEGLQNLYDTYGDRGLVVLGVPCNQFHGQEPGSAEEIAEFCSVNYGVTFPLTAKVEVNGAGRHPLYAALVDAPDADGYTGDIRWNFEKFLIAPDGTVAARFGPQVTPEAPEVVAAIEQHLA</sequence>
<dbReference type="OrthoDB" id="9785502at2"/>
<feature type="active site" evidence="4">
    <location>
        <position position="35"/>
    </location>
</feature>
<gene>
    <name evidence="7" type="ORF">DFJ67_8256</name>
</gene>
<dbReference type="InterPro" id="IPR036249">
    <property type="entry name" value="Thioredoxin-like_sf"/>
</dbReference>
<dbReference type="Gene3D" id="3.40.30.10">
    <property type="entry name" value="Glutaredoxin"/>
    <property type="match status" value="1"/>
</dbReference>
<dbReference type="PANTHER" id="PTHR11592">
    <property type="entry name" value="GLUTATHIONE PEROXIDASE"/>
    <property type="match status" value="1"/>
</dbReference>
<comment type="similarity">
    <text evidence="1 5">Belongs to the glutathione peroxidase family.</text>
</comment>
<evidence type="ECO:0000259" key="6">
    <source>
        <dbReference type="PROSITE" id="PS51352"/>
    </source>
</evidence>
<dbReference type="PANTHER" id="PTHR11592:SF40">
    <property type="entry name" value="THIOREDOXIN_GLUTATHIONE PEROXIDASE BTUE"/>
    <property type="match status" value="1"/>
</dbReference>
<dbReference type="PROSITE" id="PS51352">
    <property type="entry name" value="THIOREDOXIN_2"/>
    <property type="match status" value="1"/>
</dbReference>
<dbReference type="PRINTS" id="PR01011">
    <property type="entry name" value="GLUTPROXDASE"/>
</dbReference>
<accession>A0A3E0A151</accession>
<dbReference type="Pfam" id="PF00255">
    <property type="entry name" value="GSHPx"/>
    <property type="match status" value="1"/>
</dbReference>
<dbReference type="GO" id="GO:0034599">
    <property type="term" value="P:cellular response to oxidative stress"/>
    <property type="evidence" value="ECO:0007669"/>
    <property type="project" value="TreeGrafter"/>
</dbReference>
<dbReference type="PIRSF" id="PIRSF000303">
    <property type="entry name" value="Glutathion_perox"/>
    <property type="match status" value="1"/>
</dbReference>
<keyword evidence="2 5" id="KW-0575">Peroxidase</keyword>
<evidence type="ECO:0000256" key="2">
    <source>
        <dbReference type="ARBA" id="ARBA00022559"/>
    </source>
</evidence>
<dbReference type="PROSITE" id="PS00460">
    <property type="entry name" value="GLUTATHIONE_PEROXID_1"/>
    <property type="match status" value="1"/>
</dbReference>
<dbReference type="InterPro" id="IPR029759">
    <property type="entry name" value="GPX_AS"/>
</dbReference>
<dbReference type="AlphaFoldDB" id="A0A3E0A151"/>
<evidence type="ECO:0000313" key="7">
    <source>
        <dbReference type="EMBL" id="REG02164.1"/>
    </source>
</evidence>
<feature type="domain" description="Thioredoxin" evidence="6">
    <location>
        <begin position="1"/>
        <end position="161"/>
    </location>
</feature>
<organism evidence="7 8">
    <name type="scientific">Asanoa ferruginea</name>
    <dbReference type="NCBI Taxonomy" id="53367"/>
    <lineage>
        <taxon>Bacteria</taxon>
        <taxon>Bacillati</taxon>
        <taxon>Actinomycetota</taxon>
        <taxon>Actinomycetes</taxon>
        <taxon>Micromonosporales</taxon>
        <taxon>Micromonosporaceae</taxon>
        <taxon>Asanoa</taxon>
    </lineage>
</organism>
<keyword evidence="3 5" id="KW-0560">Oxidoreductase</keyword>
<dbReference type="EMBL" id="QUMQ01000001">
    <property type="protein sequence ID" value="REG02164.1"/>
    <property type="molecule type" value="Genomic_DNA"/>
</dbReference>
<dbReference type="PROSITE" id="PS51355">
    <property type="entry name" value="GLUTATHIONE_PEROXID_3"/>
    <property type="match status" value="1"/>
</dbReference>
<evidence type="ECO:0000313" key="8">
    <source>
        <dbReference type="Proteomes" id="UP000256913"/>
    </source>
</evidence>
<name>A0A3E0A151_9ACTN</name>
<evidence type="ECO:0000256" key="3">
    <source>
        <dbReference type="ARBA" id="ARBA00023002"/>
    </source>
</evidence>
<reference evidence="7 8" key="1">
    <citation type="submission" date="2018-08" db="EMBL/GenBank/DDBJ databases">
        <title>Sequencing the genomes of 1000 actinobacteria strains.</title>
        <authorList>
            <person name="Klenk H.-P."/>
        </authorList>
    </citation>
    <scope>NUCLEOTIDE SEQUENCE [LARGE SCALE GENOMIC DNA]</scope>
    <source>
        <strain evidence="7 8">DSM 44099</strain>
    </source>
</reference>
<keyword evidence="8" id="KW-1185">Reference proteome</keyword>
<dbReference type="InterPro" id="IPR013766">
    <property type="entry name" value="Thioredoxin_domain"/>
</dbReference>
<comment type="caution">
    <text evidence="7">The sequence shown here is derived from an EMBL/GenBank/DDBJ whole genome shotgun (WGS) entry which is preliminary data.</text>
</comment>
<evidence type="ECO:0000256" key="4">
    <source>
        <dbReference type="PIRSR" id="PIRSR000303-1"/>
    </source>
</evidence>
<protein>
    <recommendedName>
        <fullName evidence="5">Glutathione peroxidase</fullName>
    </recommendedName>
</protein>
<dbReference type="CDD" id="cd00340">
    <property type="entry name" value="GSH_Peroxidase"/>
    <property type="match status" value="1"/>
</dbReference>
<dbReference type="Proteomes" id="UP000256913">
    <property type="component" value="Unassembled WGS sequence"/>
</dbReference>
<dbReference type="GO" id="GO:0004601">
    <property type="term" value="F:peroxidase activity"/>
    <property type="evidence" value="ECO:0007669"/>
    <property type="project" value="UniProtKB-KW"/>
</dbReference>
<dbReference type="FunFam" id="3.40.30.10:FF:000010">
    <property type="entry name" value="Glutathione peroxidase"/>
    <property type="match status" value="1"/>
</dbReference>